<dbReference type="PANTHER" id="PTHR45661:SF3">
    <property type="entry name" value="IG-LIKE DOMAIN-CONTAINING PROTEIN"/>
    <property type="match status" value="1"/>
</dbReference>
<gene>
    <name evidence="1" type="ORF">THAOC_36638</name>
</gene>
<evidence type="ECO:0000313" key="2">
    <source>
        <dbReference type="Proteomes" id="UP000266841"/>
    </source>
</evidence>
<organism evidence="1 2">
    <name type="scientific">Thalassiosira oceanica</name>
    <name type="common">Marine diatom</name>
    <dbReference type="NCBI Taxonomy" id="159749"/>
    <lineage>
        <taxon>Eukaryota</taxon>
        <taxon>Sar</taxon>
        <taxon>Stramenopiles</taxon>
        <taxon>Ochrophyta</taxon>
        <taxon>Bacillariophyta</taxon>
        <taxon>Coscinodiscophyceae</taxon>
        <taxon>Thalassiosirophycidae</taxon>
        <taxon>Thalassiosirales</taxon>
        <taxon>Thalassiosiraceae</taxon>
        <taxon>Thalassiosira</taxon>
    </lineage>
</organism>
<dbReference type="InterPro" id="IPR032675">
    <property type="entry name" value="LRR_dom_sf"/>
</dbReference>
<dbReference type="InterPro" id="IPR026906">
    <property type="entry name" value="LRR_5"/>
</dbReference>
<dbReference type="Pfam" id="PF13306">
    <property type="entry name" value="LRR_5"/>
    <property type="match status" value="1"/>
</dbReference>
<reference evidence="1 2" key="1">
    <citation type="journal article" date="2012" name="Genome Biol.">
        <title>Genome and low-iron response of an oceanic diatom adapted to chronic iron limitation.</title>
        <authorList>
            <person name="Lommer M."/>
            <person name="Specht M."/>
            <person name="Roy A.S."/>
            <person name="Kraemer L."/>
            <person name="Andreson R."/>
            <person name="Gutowska M.A."/>
            <person name="Wolf J."/>
            <person name="Bergner S.V."/>
            <person name="Schilhabel M.B."/>
            <person name="Klostermeier U.C."/>
            <person name="Beiko R.G."/>
            <person name="Rosenstiel P."/>
            <person name="Hippler M."/>
            <person name="Laroche J."/>
        </authorList>
    </citation>
    <scope>NUCLEOTIDE SEQUENCE [LARGE SCALE GENOMIC DNA]</scope>
    <source>
        <strain evidence="1 2">CCMP1005</strain>
    </source>
</reference>
<accession>K0R1K3</accession>
<name>K0R1K3_THAOC</name>
<dbReference type="InterPro" id="IPR053139">
    <property type="entry name" value="Surface_bspA-like"/>
</dbReference>
<proteinExistence type="predicted"/>
<comment type="caution">
    <text evidence="1">The sequence shown here is derived from an EMBL/GenBank/DDBJ whole genome shotgun (WGS) entry which is preliminary data.</text>
</comment>
<evidence type="ECO:0000313" key="1">
    <source>
        <dbReference type="EMBL" id="EJK44794.1"/>
    </source>
</evidence>
<protein>
    <submittedName>
        <fullName evidence="1">Uncharacterized protein</fullName>
    </submittedName>
</protein>
<dbReference type="AlphaFoldDB" id="K0R1K3"/>
<dbReference type="PANTHER" id="PTHR45661">
    <property type="entry name" value="SURFACE ANTIGEN"/>
    <property type="match status" value="1"/>
</dbReference>
<dbReference type="Gene3D" id="3.80.10.10">
    <property type="entry name" value="Ribonuclease Inhibitor"/>
    <property type="match status" value="2"/>
</dbReference>
<dbReference type="EMBL" id="AGNL01049205">
    <property type="protein sequence ID" value="EJK44794.1"/>
    <property type="molecule type" value="Genomic_DNA"/>
</dbReference>
<dbReference type="SUPFAM" id="SSF52058">
    <property type="entry name" value="L domain-like"/>
    <property type="match status" value="1"/>
</dbReference>
<dbReference type="Proteomes" id="UP000266841">
    <property type="component" value="Unassembled WGS sequence"/>
</dbReference>
<dbReference type="OrthoDB" id="10264456at2759"/>
<sequence length="445" mass="49141">MGDQLQQASRASQPEGFHLYEGGEVAEELRRSLTHVRIAPHVENFPIAAFRGCDKLIELQLNEGLQIIENVAFMSCTALRSVIIPSTVTDVGKYAFAECSSLIELQLNEGLRFIWGSSFNGCTTLQSVTLPSSVTMLGEMAFCGCFNLVDIQLNEGLKLLGQEAFLICKSLRSVTVPSTVTVLGNSAFCGCSSLVEVQLNEGLQNIGAGTFYNCTALRSVTIPSTVTELGGIAFTGCRNLTEVIFLGGEWLFNQEFFDCGFRRDEQGLLDREALDEMLFDENRNFAFHGCQMTTVKISISWAVTERMARLPCECMLAVEEKIHTFCRLELLQDGDVLACFPVVRMAPGDEAGDDSDDDEDDDTFEVRDTNHETARSLHQVLQLISFHELKESSILLELAIWKSKIDEPASVAREDCRVAIPDPAKSLIMEYCGFVGFLEPTIEGA</sequence>
<keyword evidence="2" id="KW-1185">Reference proteome</keyword>